<feature type="compositionally biased region" description="Low complexity" evidence="1">
    <location>
        <begin position="1"/>
        <end position="14"/>
    </location>
</feature>
<dbReference type="AlphaFoldDB" id="A0A5C3NS94"/>
<keyword evidence="3" id="KW-1185">Reference proteome</keyword>
<dbReference type="EMBL" id="ML212103">
    <property type="protein sequence ID" value="TFK79258.1"/>
    <property type="molecule type" value="Genomic_DNA"/>
</dbReference>
<evidence type="ECO:0000313" key="2">
    <source>
        <dbReference type="EMBL" id="TFK79258.1"/>
    </source>
</evidence>
<protein>
    <submittedName>
        <fullName evidence="2">Uncharacterized protein</fullName>
    </submittedName>
</protein>
<gene>
    <name evidence="2" type="ORF">K466DRAFT_28497</name>
</gene>
<evidence type="ECO:0000313" key="3">
    <source>
        <dbReference type="Proteomes" id="UP000308197"/>
    </source>
</evidence>
<evidence type="ECO:0000256" key="1">
    <source>
        <dbReference type="SAM" id="MobiDB-lite"/>
    </source>
</evidence>
<name>A0A5C3NS94_9APHY</name>
<dbReference type="Proteomes" id="UP000308197">
    <property type="component" value="Unassembled WGS sequence"/>
</dbReference>
<feature type="region of interest" description="Disordered" evidence="1">
    <location>
        <begin position="1"/>
        <end position="23"/>
    </location>
</feature>
<accession>A0A5C3NS94</accession>
<proteinExistence type="predicted"/>
<sequence>MQSQSPSPQRSRAQYPDTAQYGSHDVDRQRSSCVMAHSGWLLSLCARALCCSLCVLSCLCLDSPASAPETRFHSQTAVRDRRSHSSASAYYSVRLPSYRCPLPTRCCPGRPCDCSMHCLPARHRRPIVASVACRHSVRRSPSQHTSVHTRSWRRTALRLQACEPPDLHVPPC</sequence>
<dbReference type="InParanoid" id="A0A5C3NS94"/>
<reference evidence="2 3" key="1">
    <citation type="journal article" date="2019" name="Nat. Ecol. Evol.">
        <title>Megaphylogeny resolves global patterns of mushroom evolution.</title>
        <authorList>
            <person name="Varga T."/>
            <person name="Krizsan K."/>
            <person name="Foldi C."/>
            <person name="Dima B."/>
            <person name="Sanchez-Garcia M."/>
            <person name="Sanchez-Ramirez S."/>
            <person name="Szollosi G.J."/>
            <person name="Szarkandi J.G."/>
            <person name="Papp V."/>
            <person name="Albert L."/>
            <person name="Andreopoulos W."/>
            <person name="Angelini C."/>
            <person name="Antonin V."/>
            <person name="Barry K.W."/>
            <person name="Bougher N.L."/>
            <person name="Buchanan P."/>
            <person name="Buyck B."/>
            <person name="Bense V."/>
            <person name="Catcheside P."/>
            <person name="Chovatia M."/>
            <person name="Cooper J."/>
            <person name="Damon W."/>
            <person name="Desjardin D."/>
            <person name="Finy P."/>
            <person name="Geml J."/>
            <person name="Haridas S."/>
            <person name="Hughes K."/>
            <person name="Justo A."/>
            <person name="Karasinski D."/>
            <person name="Kautmanova I."/>
            <person name="Kiss B."/>
            <person name="Kocsube S."/>
            <person name="Kotiranta H."/>
            <person name="LaButti K.M."/>
            <person name="Lechner B.E."/>
            <person name="Liimatainen K."/>
            <person name="Lipzen A."/>
            <person name="Lukacs Z."/>
            <person name="Mihaltcheva S."/>
            <person name="Morgado L.N."/>
            <person name="Niskanen T."/>
            <person name="Noordeloos M.E."/>
            <person name="Ohm R.A."/>
            <person name="Ortiz-Santana B."/>
            <person name="Ovrebo C."/>
            <person name="Racz N."/>
            <person name="Riley R."/>
            <person name="Savchenko A."/>
            <person name="Shiryaev A."/>
            <person name="Soop K."/>
            <person name="Spirin V."/>
            <person name="Szebenyi C."/>
            <person name="Tomsovsky M."/>
            <person name="Tulloss R.E."/>
            <person name="Uehling J."/>
            <person name="Grigoriev I.V."/>
            <person name="Vagvolgyi C."/>
            <person name="Papp T."/>
            <person name="Martin F.M."/>
            <person name="Miettinen O."/>
            <person name="Hibbett D.S."/>
            <person name="Nagy L.G."/>
        </authorList>
    </citation>
    <scope>NUCLEOTIDE SEQUENCE [LARGE SCALE GENOMIC DNA]</scope>
    <source>
        <strain evidence="2 3">HHB13444</strain>
    </source>
</reference>
<organism evidence="2 3">
    <name type="scientific">Polyporus arcularius HHB13444</name>
    <dbReference type="NCBI Taxonomy" id="1314778"/>
    <lineage>
        <taxon>Eukaryota</taxon>
        <taxon>Fungi</taxon>
        <taxon>Dikarya</taxon>
        <taxon>Basidiomycota</taxon>
        <taxon>Agaricomycotina</taxon>
        <taxon>Agaricomycetes</taxon>
        <taxon>Polyporales</taxon>
        <taxon>Polyporaceae</taxon>
        <taxon>Polyporus</taxon>
    </lineage>
</organism>